<reference evidence="1" key="1">
    <citation type="submission" date="2022-04" db="EMBL/GenBank/DDBJ databases">
        <title>Genome of the entomopathogenic fungus Entomophthora muscae.</title>
        <authorList>
            <person name="Elya C."/>
            <person name="Lovett B.R."/>
            <person name="Lee E."/>
            <person name="Macias A.M."/>
            <person name="Hajek A.E."/>
            <person name="De Bivort B.L."/>
            <person name="Kasson M.T."/>
            <person name="De Fine Licht H.H."/>
            <person name="Stajich J.E."/>
        </authorList>
    </citation>
    <scope>NUCLEOTIDE SEQUENCE</scope>
    <source>
        <strain evidence="1">Berkeley</strain>
    </source>
</reference>
<gene>
    <name evidence="1" type="ORF">DSO57_1022319</name>
</gene>
<comment type="caution">
    <text evidence="1">The sequence shown here is derived from an EMBL/GenBank/DDBJ whole genome shotgun (WGS) entry which is preliminary data.</text>
</comment>
<organism evidence="1 2">
    <name type="scientific">Entomophthora muscae</name>
    <dbReference type="NCBI Taxonomy" id="34485"/>
    <lineage>
        <taxon>Eukaryota</taxon>
        <taxon>Fungi</taxon>
        <taxon>Fungi incertae sedis</taxon>
        <taxon>Zoopagomycota</taxon>
        <taxon>Entomophthoromycotina</taxon>
        <taxon>Entomophthoromycetes</taxon>
        <taxon>Entomophthorales</taxon>
        <taxon>Entomophthoraceae</taxon>
        <taxon>Entomophthora</taxon>
    </lineage>
</organism>
<keyword evidence="2" id="KW-1185">Reference proteome</keyword>
<dbReference type="Proteomes" id="UP001165960">
    <property type="component" value="Unassembled WGS sequence"/>
</dbReference>
<evidence type="ECO:0000313" key="1">
    <source>
        <dbReference type="EMBL" id="KAJ9061264.1"/>
    </source>
</evidence>
<evidence type="ECO:0000313" key="2">
    <source>
        <dbReference type="Proteomes" id="UP001165960"/>
    </source>
</evidence>
<accession>A0ACC2SFX2</accession>
<proteinExistence type="predicted"/>
<protein>
    <submittedName>
        <fullName evidence="1">Uncharacterized protein</fullName>
    </submittedName>
</protein>
<sequence>MEAKDFPDNPKPAGLLKHLPGSKFSWDGPQPGKICPLLYCDPGFSSESLGELEDVGPGCQVCGIYPGWFLVWSTSPELGLGISSSADLAGECPSHLMVLLDNLPGEAHGLISTGESLVFSLTCNDVEFTLSAEGMNNHWYEDSWIPSFVEPVVLFPLDSMLLTPEALPRCTSWLVYSMLLIGLNTYLPQLSPIRSFWSLIQAVIPALHWMAS</sequence>
<name>A0ACC2SFX2_9FUNG</name>
<dbReference type="EMBL" id="QTSX02005082">
    <property type="protein sequence ID" value="KAJ9061264.1"/>
    <property type="molecule type" value="Genomic_DNA"/>
</dbReference>